<evidence type="ECO:0000256" key="1">
    <source>
        <dbReference type="SAM" id="MobiDB-lite"/>
    </source>
</evidence>
<dbReference type="GO" id="GO:0046475">
    <property type="term" value="P:glycerophospholipid catabolic process"/>
    <property type="evidence" value="ECO:0007669"/>
    <property type="project" value="TreeGrafter"/>
</dbReference>
<feature type="region of interest" description="Disordered" evidence="1">
    <location>
        <begin position="520"/>
        <end position="539"/>
    </location>
</feature>
<dbReference type="GO" id="GO:0005829">
    <property type="term" value="C:cytosol"/>
    <property type="evidence" value="ECO:0007669"/>
    <property type="project" value="TreeGrafter"/>
</dbReference>
<feature type="compositionally biased region" description="Basic residues" evidence="1">
    <location>
        <begin position="520"/>
        <end position="531"/>
    </location>
</feature>
<gene>
    <name evidence="2" type="ORF">EHUX00137_LOCUS37941</name>
</gene>
<reference evidence="2" key="1">
    <citation type="submission" date="2021-01" db="EMBL/GenBank/DDBJ databases">
        <authorList>
            <person name="Corre E."/>
            <person name="Pelletier E."/>
            <person name="Niang G."/>
            <person name="Scheremetjew M."/>
            <person name="Finn R."/>
            <person name="Kale V."/>
            <person name="Holt S."/>
            <person name="Cochrane G."/>
            <person name="Meng A."/>
            <person name="Brown T."/>
            <person name="Cohen L."/>
        </authorList>
    </citation>
    <scope>NUCLEOTIDE SEQUENCE</scope>
    <source>
        <strain evidence="2">379</strain>
    </source>
</reference>
<dbReference type="EMBL" id="HBIR01048560">
    <property type="protein sequence ID" value="CAE0583396.1"/>
    <property type="molecule type" value="Transcribed_RNA"/>
</dbReference>
<sequence length="613" mass="66658">MSAPTTSRIERDDEPPRPSLGIALNGGGARAHAGSWGFMRAMHHLGLLSEATHISGVSGSGWTVAHLAYSSDPLDEVLTTSRLPTPASALPDYSSKEGRAELEIMPWGRLGASTWISIGDYTKLRSWTLSASFAWTCCCDPHEFWLWMIDQIYLKPNGVDGRLITASSEAAVEKAIAAAPRLRRSDFIVQRPDVRAQPIISFALAGPSAPRNFTHARRVQRAHWQATGDDDAAEEYGDAHAARAAHGGASFVTFEATPDEVSTGYKGPPMQTDVSCCCLPCVALPAPSLAVQPGTVPITRFLQPASFQCCGFPSAAPPCLYPWSLPCFCGRPNTYCGPPAFTLRDVVGTTSSALGDFVRGGVGRDGCLNDCLLDRATDWAAQNWALQRYRVSPSFDGRRAQDLLFVDGGMHDCSALPALLRRKCTRVVQFFSGPQPYATLAESGGALRKTPVGGLEARHPNSLMVGRCMVRRAVEARRLAHLLLVWHPQGRAADGRLRLLAEQALRGVRFPRDGRAVRQLPRRRPASHRRAARDQGARKRLLRRRGVRADRLGRALHGRAEALHRDGARRRARAGGRDIPDACVGRRLHVRPGQPGRRHGGVVCPLRGGQVPV</sequence>
<name>A0A7S3TG33_EMIHU</name>
<dbReference type="Gene3D" id="3.40.1090.10">
    <property type="entry name" value="Cytosolic phospholipase A2 catalytic domain"/>
    <property type="match status" value="1"/>
</dbReference>
<dbReference type="GO" id="GO:0004623">
    <property type="term" value="F:phospholipase A2 activity"/>
    <property type="evidence" value="ECO:0007669"/>
    <property type="project" value="TreeGrafter"/>
</dbReference>
<evidence type="ECO:0000313" key="2">
    <source>
        <dbReference type="EMBL" id="CAE0583396.1"/>
    </source>
</evidence>
<dbReference type="InterPro" id="IPR016035">
    <property type="entry name" value="Acyl_Trfase/lysoPLipase"/>
</dbReference>
<protein>
    <recommendedName>
        <fullName evidence="3">PLA2c domain-containing protein</fullName>
    </recommendedName>
</protein>
<feature type="region of interest" description="Disordered" evidence="1">
    <location>
        <begin position="1"/>
        <end position="24"/>
    </location>
</feature>
<dbReference type="PANTHER" id="PTHR10728">
    <property type="entry name" value="CYTOSOLIC PHOSPHOLIPASE A2"/>
    <property type="match status" value="1"/>
</dbReference>
<accession>A0A7S3TG33</accession>
<evidence type="ECO:0008006" key="3">
    <source>
        <dbReference type="Google" id="ProtNLM"/>
    </source>
</evidence>
<organism evidence="2">
    <name type="scientific">Emiliania huxleyi</name>
    <name type="common">Coccolithophore</name>
    <name type="synonym">Pontosphaera huxleyi</name>
    <dbReference type="NCBI Taxonomy" id="2903"/>
    <lineage>
        <taxon>Eukaryota</taxon>
        <taxon>Haptista</taxon>
        <taxon>Haptophyta</taxon>
        <taxon>Prymnesiophyceae</taxon>
        <taxon>Isochrysidales</taxon>
        <taxon>Noelaerhabdaceae</taxon>
        <taxon>Emiliania</taxon>
    </lineage>
</organism>
<dbReference type="SUPFAM" id="SSF52151">
    <property type="entry name" value="FabD/lysophospholipase-like"/>
    <property type="match status" value="1"/>
</dbReference>
<dbReference type="AlphaFoldDB" id="A0A7S3TG33"/>
<proteinExistence type="predicted"/>
<dbReference type="PANTHER" id="PTHR10728:SF40">
    <property type="entry name" value="PATATIN FAMILY PROTEIN"/>
    <property type="match status" value="1"/>
</dbReference>